<dbReference type="EMBL" id="CP003732">
    <property type="protein sequence ID" value="AFV10742.1"/>
    <property type="molecule type" value="Genomic_DNA"/>
</dbReference>
<feature type="domain" description="CheW-like" evidence="2">
    <location>
        <begin position="5"/>
        <end position="143"/>
    </location>
</feature>
<dbReference type="GO" id="GO:0005829">
    <property type="term" value="C:cytosol"/>
    <property type="evidence" value="ECO:0007669"/>
    <property type="project" value="TreeGrafter"/>
</dbReference>
<feature type="compositionally biased region" description="Basic and acidic residues" evidence="1">
    <location>
        <begin position="485"/>
        <end position="498"/>
    </location>
</feature>
<feature type="domain" description="CheW-like" evidence="2">
    <location>
        <begin position="337"/>
        <end position="480"/>
    </location>
</feature>
<dbReference type="PANTHER" id="PTHR22617">
    <property type="entry name" value="CHEMOTAXIS SENSOR HISTIDINE KINASE-RELATED"/>
    <property type="match status" value="1"/>
</dbReference>
<dbReference type="GO" id="GO:0007165">
    <property type="term" value="P:signal transduction"/>
    <property type="evidence" value="ECO:0007669"/>
    <property type="project" value="InterPro"/>
</dbReference>
<dbReference type="InterPro" id="IPR039315">
    <property type="entry name" value="CheW"/>
</dbReference>
<dbReference type="STRING" id="1089553.Tph_c05040"/>
<dbReference type="InterPro" id="IPR036061">
    <property type="entry name" value="CheW-like_dom_sf"/>
</dbReference>
<dbReference type="PROSITE" id="PS50851">
    <property type="entry name" value="CHEW"/>
    <property type="match status" value="3"/>
</dbReference>
<protein>
    <submittedName>
        <fullName evidence="3">Chemotaxis signal transduction protein CheW</fullName>
    </submittedName>
</protein>
<dbReference type="Gene3D" id="2.30.30.40">
    <property type="entry name" value="SH3 Domains"/>
    <property type="match status" value="3"/>
</dbReference>
<sequence>MSDEKRQLVCFYLGKEKYGVNIDFVQEIIRMPVLMKAPLTPPHIEGLANLRGTILTVVNGRVRFGIERREFDESNRVIVLDYQGKRLGFIVDRVSDVVTVSEEDIEKKETGRGEFVEGVAKVTEEGSLVLIVNVEKLFPRVARKSAAAASHRTFAADDNGKTKEQEEESQLVSFRVGKEEFALEIVDVQEIVYLPEEISQVPGAPYYCEGLASLRGKLLPIIRLGSILGTGEEEFDERARVVVVNIVRGGRRLTAGLAVDGVSEVLRVPKRFIEPVPALLRTREAEFLAGICNIDSSRLVHVLDAGKLFSDADYEALLYEQGDEEEDKGTLDLRDEEEQYVTFQLDAQEYGAPISQVQEIIRVPQIFAVPRAPEFVDGVINIRGEIVPVVDLRKRFGLEERGLSEVNRIIVVDLGNARTGLIVDAVREVLGLSRGDIEQVSEVFVESGKASFLSGIGKVHQGERILILLDLLRLLSREERDELKHFSSEVEQESREELTGPGQFSGEAGEEVEEGSEPGPSTDEEDQGPGC</sequence>
<dbReference type="PANTHER" id="PTHR22617:SF23">
    <property type="entry name" value="CHEMOTAXIS PROTEIN CHEW"/>
    <property type="match status" value="1"/>
</dbReference>
<dbReference type="SUPFAM" id="SSF50341">
    <property type="entry name" value="CheW-like"/>
    <property type="match status" value="3"/>
</dbReference>
<evidence type="ECO:0000313" key="3">
    <source>
        <dbReference type="EMBL" id="AFV10742.1"/>
    </source>
</evidence>
<dbReference type="InterPro" id="IPR002545">
    <property type="entry name" value="CheW-lke_dom"/>
</dbReference>
<feature type="domain" description="CheW-like" evidence="2">
    <location>
        <begin position="168"/>
        <end position="314"/>
    </location>
</feature>
<dbReference type="SMART" id="SM00260">
    <property type="entry name" value="CheW"/>
    <property type="match status" value="3"/>
</dbReference>
<name>K4LF75_THEPS</name>
<accession>K4LF75</accession>
<organism evidence="3 4">
    <name type="scientific">Thermacetogenium phaeum (strain ATCC BAA-254 / DSM 26808 / PB)</name>
    <dbReference type="NCBI Taxonomy" id="1089553"/>
    <lineage>
        <taxon>Bacteria</taxon>
        <taxon>Bacillati</taxon>
        <taxon>Bacillota</taxon>
        <taxon>Clostridia</taxon>
        <taxon>Thermoanaerobacterales</taxon>
        <taxon>Thermoanaerobacteraceae</taxon>
        <taxon>Thermacetogenium</taxon>
    </lineage>
</organism>
<evidence type="ECO:0000259" key="2">
    <source>
        <dbReference type="PROSITE" id="PS50851"/>
    </source>
</evidence>
<dbReference type="eggNOG" id="COG0835">
    <property type="taxonomic scope" value="Bacteria"/>
</dbReference>
<feature type="compositionally biased region" description="Acidic residues" evidence="1">
    <location>
        <begin position="508"/>
        <end position="531"/>
    </location>
</feature>
<dbReference type="OrthoDB" id="9794382at2"/>
<dbReference type="AlphaFoldDB" id="K4LF75"/>
<dbReference type="RefSeq" id="WP_015049660.1">
    <property type="nucleotide sequence ID" value="NC_018870.1"/>
</dbReference>
<dbReference type="Proteomes" id="UP000000467">
    <property type="component" value="Chromosome"/>
</dbReference>
<dbReference type="HOGENOM" id="CLU_040928_0_0_9"/>
<dbReference type="GO" id="GO:0006935">
    <property type="term" value="P:chemotaxis"/>
    <property type="evidence" value="ECO:0007669"/>
    <property type="project" value="InterPro"/>
</dbReference>
<dbReference type="Gene3D" id="2.40.50.180">
    <property type="entry name" value="CheA-289, Domain 4"/>
    <property type="match status" value="3"/>
</dbReference>
<proteinExistence type="predicted"/>
<evidence type="ECO:0000313" key="4">
    <source>
        <dbReference type="Proteomes" id="UP000000467"/>
    </source>
</evidence>
<gene>
    <name evidence="3" type="primary">cheW1</name>
    <name evidence="3" type="ordered locus">Tph_c05040</name>
</gene>
<reference evidence="3 4" key="1">
    <citation type="journal article" date="2012" name="BMC Genomics">
        <title>Genome-guided analysis of physiological and morphological traits of the fermentative acetate oxidizer Thermacetogenium phaeum.</title>
        <authorList>
            <person name="Oehler D."/>
            <person name="Poehlein A."/>
            <person name="Leimbach A."/>
            <person name="Muller N."/>
            <person name="Daniel R."/>
            <person name="Gottschalk G."/>
            <person name="Schink B."/>
        </authorList>
    </citation>
    <scope>NUCLEOTIDE SEQUENCE [LARGE SCALE GENOMIC DNA]</scope>
    <source>
        <strain evidence="4">ATCC BAA-254 / DSM 26808 / PB</strain>
    </source>
</reference>
<dbReference type="Pfam" id="PF01584">
    <property type="entry name" value="CheW"/>
    <property type="match status" value="3"/>
</dbReference>
<keyword evidence="4" id="KW-1185">Reference proteome</keyword>
<dbReference type="KEGG" id="tpz:Tph_c05040"/>
<evidence type="ECO:0000256" key="1">
    <source>
        <dbReference type="SAM" id="MobiDB-lite"/>
    </source>
</evidence>
<feature type="region of interest" description="Disordered" evidence="1">
    <location>
        <begin position="485"/>
        <end position="531"/>
    </location>
</feature>